<reference evidence="1 2" key="2">
    <citation type="submission" date="2020-03" db="EMBL/GenBank/DDBJ databases">
        <title>Campylobacter portucalensis sp. nov., a new species of Campylobacter isolated from the reproductive tract of bulls.</title>
        <authorList>
            <person name="Silva M.F."/>
            <person name="Pereira G."/>
            <person name="Carneiro C."/>
            <person name="Hemphill A."/>
            <person name="Mateus L."/>
            <person name="Lopes-Da-Costa L."/>
            <person name="Silva E."/>
        </authorList>
    </citation>
    <scope>NUCLEOTIDE SEQUENCE [LARGE SCALE GENOMIC DNA]</scope>
    <source>
        <strain evidence="1 2">FMV-PI01</strain>
    </source>
</reference>
<organism evidence="1 2">
    <name type="scientific">Campylobacter portucalensis</name>
    <dbReference type="NCBI Taxonomy" id="2608384"/>
    <lineage>
        <taxon>Bacteria</taxon>
        <taxon>Pseudomonadati</taxon>
        <taxon>Campylobacterota</taxon>
        <taxon>Epsilonproteobacteria</taxon>
        <taxon>Campylobacterales</taxon>
        <taxon>Campylobacteraceae</taxon>
        <taxon>Campylobacter</taxon>
    </lineage>
</organism>
<gene>
    <name evidence="1" type="ORF">F1B92_06180</name>
</gene>
<sequence length="505" mass="58237">MAKTKHNASIVSINRVTGNTFVLSGNEIAKYDILKKGKSKEFYISYLEYRDIATSNVDINRTVPDEEIMDAIVLKTYEELSLEPDGDYKINYMESQTVNSDTRLYNVFVINNAILKNELAEIAKNTKYIDYVGAIPFLFGSLYKRNILAPNDVECFLYLQMDDAFLVIYNNGEYFESRSIRYNLSFIYDKFCEKLGNRIDSHIFFENLKNHGLELDNDLERDILIQIFDDMSFYLGDMITSLSRINNINIKTIYVGSDLGVIKGIDIFVEDRIGLNYKDLDFSVALNQKDFSDLTQIDVLMMLSAQDYLQDKNDDFNYSPYLRPPPLSQRSSGKLFGIIFAVLVAGLAYPTYQYTHGYLMQKETEEKTAEFTEKDAERSRVNDILNSISKQIADIQKDIEKEDKVLVDRENKLNAMYDKKVNYPMKSFAIYDITKLTTNRDGMIHSIKNTDSNLTFSVRTKTEKKMTELLRDISLTGGYSVDTKSIILDENQTISYESNISIRMK</sequence>
<accession>A0A6L5WJY8</accession>
<proteinExistence type="predicted"/>
<reference evidence="1 2" key="1">
    <citation type="submission" date="2019-09" db="EMBL/GenBank/DDBJ databases">
        <authorList>
            <person name="Silva M."/>
            <person name="Pereira G."/>
            <person name="Lopes-Da-Costa L."/>
            <person name="Silva E."/>
        </authorList>
    </citation>
    <scope>NUCLEOTIDE SEQUENCE [LARGE SCALE GENOMIC DNA]</scope>
    <source>
        <strain evidence="1 2">FMV-PI01</strain>
    </source>
</reference>
<name>A0A6L5WJY8_9BACT</name>
<protein>
    <submittedName>
        <fullName evidence="1">Uncharacterized protein</fullName>
    </submittedName>
</protein>
<dbReference type="AlphaFoldDB" id="A0A6L5WJY8"/>
<evidence type="ECO:0000313" key="2">
    <source>
        <dbReference type="Proteomes" id="UP000476338"/>
    </source>
</evidence>
<evidence type="ECO:0000313" key="1">
    <source>
        <dbReference type="EMBL" id="MSN96752.1"/>
    </source>
</evidence>
<dbReference type="Proteomes" id="UP000476338">
    <property type="component" value="Unassembled WGS sequence"/>
</dbReference>
<dbReference type="RefSeq" id="WP_154571016.1">
    <property type="nucleotide sequence ID" value="NZ_VWSJ01000024.1"/>
</dbReference>
<dbReference type="EMBL" id="VWSJ01000024">
    <property type="protein sequence ID" value="MSN96752.1"/>
    <property type="molecule type" value="Genomic_DNA"/>
</dbReference>
<keyword evidence="2" id="KW-1185">Reference proteome</keyword>
<comment type="caution">
    <text evidence="1">The sequence shown here is derived from an EMBL/GenBank/DDBJ whole genome shotgun (WGS) entry which is preliminary data.</text>
</comment>